<evidence type="ECO:0000256" key="1">
    <source>
        <dbReference type="SAM" id="Phobius"/>
    </source>
</evidence>
<feature type="transmembrane region" description="Helical" evidence="1">
    <location>
        <begin position="89"/>
        <end position="108"/>
    </location>
</feature>
<keyword evidence="1" id="KW-1133">Transmembrane helix</keyword>
<feature type="transmembrane region" description="Helical" evidence="1">
    <location>
        <begin position="369"/>
        <end position="388"/>
    </location>
</feature>
<feature type="transmembrane region" description="Helical" evidence="1">
    <location>
        <begin position="281"/>
        <end position="299"/>
    </location>
</feature>
<accession>A0ABT5J401</accession>
<dbReference type="RefSeq" id="WP_272775187.1">
    <property type="nucleotide sequence ID" value="NZ_JAQQLI010000001.1"/>
</dbReference>
<feature type="transmembrane region" description="Helical" evidence="1">
    <location>
        <begin position="149"/>
        <end position="166"/>
    </location>
</feature>
<feature type="transmembrane region" description="Helical" evidence="1">
    <location>
        <begin position="308"/>
        <end position="327"/>
    </location>
</feature>
<sequence>MMRSIPTSAARRAAAFLALSAPALLSAYYIFSYSIDIPYYDEWAMVPMVDRWLSGHGAWSDLFIRQGGHVIALQRAITILSAELFGWDIRIEILVGFFFLVATALLLIRQAVRTGLFTAPAIAFPAILAVMSVLFGLRQWENLLAPWSINPFGSTFFALTSFYFLSKDVTASFFLILVATASALLASLTFTNGLLVWPIGILIIIATRKAKPLLLITWLAATALCVTIYAVGSATGSAHLVRIGAISAFRGLAVLGAQFSADKSIITGGATSVPSTFIDGGQAIALGLALIAAVAWALWRARHSMSPHAFSISVILFGLGSCAFIAAGRADLGILQSTASRYTSTSGLVVIGLLLLIAELTTKDRTNQFNIGSALVAAVLVSASYGIFAELALGPARRQAMTAWANHIRQYQSAIDADLKNPHYTPEQIRKFSTILQQHKLSVFSRSSDH</sequence>
<name>A0ABT5J401_RHOTP</name>
<evidence type="ECO:0008006" key="4">
    <source>
        <dbReference type="Google" id="ProtNLM"/>
    </source>
</evidence>
<feature type="transmembrane region" description="Helical" evidence="1">
    <location>
        <begin position="212"/>
        <end position="231"/>
    </location>
</feature>
<feature type="transmembrane region" description="Helical" evidence="1">
    <location>
        <begin position="243"/>
        <end position="261"/>
    </location>
</feature>
<dbReference type="EMBL" id="JAQQLI010000001">
    <property type="protein sequence ID" value="MDC7784343.1"/>
    <property type="molecule type" value="Genomic_DNA"/>
</dbReference>
<reference evidence="2" key="2">
    <citation type="submission" date="2023-02" db="EMBL/GenBank/DDBJ databases">
        <authorList>
            <person name="Rayyan A."/>
            <person name="Meyer T."/>
            <person name="Kyndt J.A."/>
        </authorList>
    </citation>
    <scope>NUCLEOTIDE SEQUENCE</scope>
    <source>
        <strain evidence="2">DSM 9987</strain>
    </source>
</reference>
<protein>
    <recommendedName>
        <fullName evidence="4">Transmembrane protein</fullName>
    </recommendedName>
</protein>
<organism evidence="2 3">
    <name type="scientific">Rhodoplanes tepidamans</name>
    <name type="common">Rhodoplanes cryptolactis</name>
    <dbReference type="NCBI Taxonomy" id="200616"/>
    <lineage>
        <taxon>Bacteria</taxon>
        <taxon>Pseudomonadati</taxon>
        <taxon>Pseudomonadota</taxon>
        <taxon>Alphaproteobacteria</taxon>
        <taxon>Hyphomicrobiales</taxon>
        <taxon>Nitrobacteraceae</taxon>
        <taxon>Rhodoplanes</taxon>
    </lineage>
</organism>
<dbReference type="Proteomes" id="UP001165652">
    <property type="component" value="Unassembled WGS sequence"/>
</dbReference>
<evidence type="ECO:0000313" key="2">
    <source>
        <dbReference type="EMBL" id="MDC7784343.1"/>
    </source>
</evidence>
<keyword evidence="1" id="KW-0472">Membrane</keyword>
<feature type="transmembrane region" description="Helical" evidence="1">
    <location>
        <begin position="173"/>
        <end position="206"/>
    </location>
</feature>
<gene>
    <name evidence="2" type="ORF">PQJ73_01490</name>
</gene>
<reference evidence="2" key="1">
    <citation type="journal article" date="2023" name="Microbiol Resour">
        <title>Genome Sequences of Rhodoplanes serenus and Two Thermotolerant Strains, Rhodoplanes tepidamans and 'Rhodoplanes cryptolactis,' Further Refine the Genus.</title>
        <authorList>
            <person name="Rayyan A.A."/>
            <person name="Kyndt J.A."/>
        </authorList>
    </citation>
    <scope>NUCLEOTIDE SEQUENCE</scope>
    <source>
        <strain evidence="2">DSM 9987</strain>
    </source>
</reference>
<keyword evidence="1" id="KW-0812">Transmembrane</keyword>
<proteinExistence type="predicted"/>
<evidence type="ECO:0000313" key="3">
    <source>
        <dbReference type="Proteomes" id="UP001165652"/>
    </source>
</evidence>
<keyword evidence="3" id="KW-1185">Reference proteome</keyword>
<feature type="transmembrane region" description="Helical" evidence="1">
    <location>
        <begin position="115"/>
        <end position="137"/>
    </location>
</feature>
<feature type="transmembrane region" description="Helical" evidence="1">
    <location>
        <begin position="339"/>
        <end position="357"/>
    </location>
</feature>
<comment type="caution">
    <text evidence="2">The sequence shown here is derived from an EMBL/GenBank/DDBJ whole genome shotgun (WGS) entry which is preliminary data.</text>
</comment>